<dbReference type="GO" id="GO:0004316">
    <property type="term" value="F:3-oxoacyl-[acyl-carrier-protein] reductase (NADPH) activity"/>
    <property type="evidence" value="ECO:0007669"/>
    <property type="project" value="UniProtKB-EC"/>
</dbReference>
<proteinExistence type="inferred from homology"/>
<feature type="transmembrane region" description="Helical" evidence="3">
    <location>
        <begin position="230"/>
        <end position="249"/>
    </location>
</feature>
<keyword evidence="2 4" id="KW-0560">Oxidoreductase</keyword>
<evidence type="ECO:0000313" key="5">
    <source>
        <dbReference type="Proteomes" id="UP000193200"/>
    </source>
</evidence>
<evidence type="ECO:0000256" key="1">
    <source>
        <dbReference type="ARBA" id="ARBA00006484"/>
    </source>
</evidence>
<dbReference type="PRINTS" id="PR00081">
    <property type="entry name" value="GDHRDH"/>
</dbReference>
<keyword evidence="3" id="KW-0812">Transmembrane</keyword>
<dbReference type="Gene3D" id="3.40.50.720">
    <property type="entry name" value="NAD(P)-binding Rossmann-like Domain"/>
    <property type="match status" value="1"/>
</dbReference>
<accession>A0A1Y5TUU1</accession>
<protein>
    <submittedName>
        <fullName evidence="4">3-oxoacyl-[acyl-carrier-protein] reductase FabG</fullName>
        <ecNumber evidence="4">1.1.1.100</ecNumber>
    </submittedName>
</protein>
<sequence length="260" mass="27998">MTRTDPGIAWITGASYGIGRAVALRLAADGWRVAASARSADALKTLGDEAGRLPGSIAAYPLDLTDGPAIAATVARIRSDLGPIDQAILNAGSHEPTGIDPFETEIFERLIRLNLLGTVHCVDALLPAMRERGRGRIAVVASVVGYGGLPGAAAYGMTKAGLINMCQALRPELERAGIILQIVNPGFVRTPLTDRNDFPMPMLMEVEDAAEAFVRGLASDRFEIVFPRRFAFLMKLLGILPYPLFFAATRRMLRKPGKRD</sequence>
<dbReference type="AlphaFoldDB" id="A0A1Y5TUU1"/>
<dbReference type="PANTHER" id="PTHR44196">
    <property type="entry name" value="DEHYDROGENASE/REDUCTASE SDR FAMILY MEMBER 7B"/>
    <property type="match status" value="1"/>
</dbReference>
<keyword evidence="3" id="KW-0472">Membrane</keyword>
<keyword evidence="5" id="KW-1185">Reference proteome</keyword>
<keyword evidence="3" id="KW-1133">Transmembrane helix</keyword>
<dbReference type="Proteomes" id="UP000193200">
    <property type="component" value="Unassembled WGS sequence"/>
</dbReference>
<dbReference type="PANTHER" id="PTHR44196:SF1">
    <property type="entry name" value="DEHYDROGENASE_REDUCTASE SDR FAMILY MEMBER 7B"/>
    <property type="match status" value="1"/>
</dbReference>
<name>A0A1Y5TUU1_9PROT</name>
<evidence type="ECO:0000313" key="4">
    <source>
        <dbReference type="EMBL" id="SLN73042.1"/>
    </source>
</evidence>
<dbReference type="RefSeq" id="WP_085884885.1">
    <property type="nucleotide sequence ID" value="NZ_FWFR01000003.1"/>
</dbReference>
<evidence type="ECO:0000256" key="2">
    <source>
        <dbReference type="ARBA" id="ARBA00023002"/>
    </source>
</evidence>
<dbReference type="InterPro" id="IPR020904">
    <property type="entry name" value="Sc_DH/Rdtase_CS"/>
</dbReference>
<dbReference type="EMBL" id="FWFR01000003">
    <property type="protein sequence ID" value="SLN73042.1"/>
    <property type="molecule type" value="Genomic_DNA"/>
</dbReference>
<organism evidence="4 5">
    <name type="scientific">Oceanibacterium hippocampi</name>
    <dbReference type="NCBI Taxonomy" id="745714"/>
    <lineage>
        <taxon>Bacteria</taxon>
        <taxon>Pseudomonadati</taxon>
        <taxon>Pseudomonadota</taxon>
        <taxon>Alphaproteobacteria</taxon>
        <taxon>Sneathiellales</taxon>
        <taxon>Sneathiellaceae</taxon>
        <taxon>Oceanibacterium</taxon>
    </lineage>
</organism>
<dbReference type="InParanoid" id="A0A1Y5TUU1"/>
<dbReference type="SUPFAM" id="SSF51735">
    <property type="entry name" value="NAD(P)-binding Rossmann-fold domains"/>
    <property type="match status" value="1"/>
</dbReference>
<dbReference type="InterPro" id="IPR002347">
    <property type="entry name" value="SDR_fam"/>
</dbReference>
<comment type="similarity">
    <text evidence="1">Belongs to the short-chain dehydrogenases/reductases (SDR) family.</text>
</comment>
<reference evidence="4 5" key="1">
    <citation type="submission" date="2017-03" db="EMBL/GenBank/DDBJ databases">
        <authorList>
            <person name="Afonso C.L."/>
            <person name="Miller P.J."/>
            <person name="Scott M.A."/>
            <person name="Spackman E."/>
            <person name="Goraichik I."/>
            <person name="Dimitrov K.M."/>
            <person name="Suarez D.L."/>
            <person name="Swayne D.E."/>
        </authorList>
    </citation>
    <scope>NUCLEOTIDE SEQUENCE [LARGE SCALE GENOMIC DNA]</scope>
    <source>
        <strain evidence="4 5">CECT 7691</strain>
    </source>
</reference>
<dbReference type="PROSITE" id="PS00061">
    <property type="entry name" value="ADH_SHORT"/>
    <property type="match status" value="1"/>
</dbReference>
<dbReference type="GO" id="GO:0016020">
    <property type="term" value="C:membrane"/>
    <property type="evidence" value="ECO:0007669"/>
    <property type="project" value="TreeGrafter"/>
</dbReference>
<dbReference type="Pfam" id="PF00106">
    <property type="entry name" value="adh_short"/>
    <property type="match status" value="1"/>
</dbReference>
<gene>
    <name evidence="4" type="primary">fabG_19</name>
    <name evidence="4" type="ORF">OCH7691_03551</name>
</gene>
<dbReference type="OrthoDB" id="335726at2"/>
<dbReference type="EC" id="1.1.1.100" evidence="4"/>
<dbReference type="InterPro" id="IPR036291">
    <property type="entry name" value="NAD(P)-bd_dom_sf"/>
</dbReference>
<evidence type="ECO:0000256" key="3">
    <source>
        <dbReference type="SAM" id="Phobius"/>
    </source>
</evidence>